<dbReference type="AlphaFoldDB" id="A0AA37SY26"/>
<accession>A0AA37SY26</accession>
<name>A0AA37SY26_9ALTE</name>
<comment type="caution">
    <text evidence="6">The sequence shown here is derived from an EMBL/GenBank/DDBJ whole genome shotgun (WGS) entry which is preliminary data.</text>
</comment>
<dbReference type="PROSITE" id="PS50931">
    <property type="entry name" value="HTH_LYSR"/>
    <property type="match status" value="1"/>
</dbReference>
<evidence type="ECO:0000313" key="7">
    <source>
        <dbReference type="Proteomes" id="UP001156601"/>
    </source>
</evidence>
<sequence>MNIDTLKLFIDVAHELSFTNVANEKNVDASSVSRAIANLEAHLSLRLFNRTTRQMTLTEVGERYLKSVRHVVEEYEQAEEQVRSFNRTPTGTLRLTASVAFGECMLIPLIKKFNDIYPKIKLELILTDNNIDLVSNGIDLAIRLSSSLQGDLIATKLIDTRYRVVASPDYINNTPTLTTPKDLATHDCTLFSLPSYGAEWKFKAIKGSNKEIKPIAISKGIVISSAISIRSHVRSGGQPALLADWLIRDDLMSGHLIDLFPNYDVTATTFDTAEWLLYPSRAYLPQKVRVTIDFLKAHIGPRTPLD</sequence>
<dbReference type="Gene3D" id="1.10.10.10">
    <property type="entry name" value="Winged helix-like DNA-binding domain superfamily/Winged helix DNA-binding domain"/>
    <property type="match status" value="1"/>
</dbReference>
<proteinExistence type="inferred from homology"/>
<organism evidence="6 7">
    <name type="scientific">Agaribacter marinus</name>
    <dbReference type="NCBI Taxonomy" id="1431249"/>
    <lineage>
        <taxon>Bacteria</taxon>
        <taxon>Pseudomonadati</taxon>
        <taxon>Pseudomonadota</taxon>
        <taxon>Gammaproteobacteria</taxon>
        <taxon>Alteromonadales</taxon>
        <taxon>Alteromonadaceae</taxon>
        <taxon>Agaribacter</taxon>
    </lineage>
</organism>
<dbReference type="GO" id="GO:0003677">
    <property type="term" value="F:DNA binding"/>
    <property type="evidence" value="ECO:0007669"/>
    <property type="project" value="UniProtKB-KW"/>
</dbReference>
<comment type="similarity">
    <text evidence="1">Belongs to the LysR transcriptional regulatory family.</text>
</comment>
<dbReference type="InterPro" id="IPR036390">
    <property type="entry name" value="WH_DNA-bd_sf"/>
</dbReference>
<keyword evidence="4" id="KW-0804">Transcription</keyword>
<dbReference type="Proteomes" id="UP001156601">
    <property type="component" value="Unassembled WGS sequence"/>
</dbReference>
<dbReference type="EMBL" id="BSOT01000006">
    <property type="protein sequence ID" value="GLR71967.1"/>
    <property type="molecule type" value="Genomic_DNA"/>
</dbReference>
<evidence type="ECO:0000259" key="5">
    <source>
        <dbReference type="PROSITE" id="PS50931"/>
    </source>
</evidence>
<keyword evidence="2" id="KW-0805">Transcription regulation</keyword>
<evidence type="ECO:0000256" key="1">
    <source>
        <dbReference type="ARBA" id="ARBA00009437"/>
    </source>
</evidence>
<dbReference type="InterPro" id="IPR058163">
    <property type="entry name" value="LysR-type_TF_proteobact-type"/>
</dbReference>
<feature type="domain" description="HTH lysR-type" evidence="5">
    <location>
        <begin position="1"/>
        <end position="58"/>
    </location>
</feature>
<dbReference type="SUPFAM" id="SSF46785">
    <property type="entry name" value="Winged helix' DNA-binding domain"/>
    <property type="match status" value="1"/>
</dbReference>
<evidence type="ECO:0000256" key="4">
    <source>
        <dbReference type="ARBA" id="ARBA00023163"/>
    </source>
</evidence>
<dbReference type="InterPro" id="IPR036388">
    <property type="entry name" value="WH-like_DNA-bd_sf"/>
</dbReference>
<dbReference type="InterPro" id="IPR000847">
    <property type="entry name" value="LysR_HTH_N"/>
</dbReference>
<dbReference type="Gene3D" id="3.40.190.290">
    <property type="match status" value="1"/>
</dbReference>
<keyword evidence="7" id="KW-1185">Reference proteome</keyword>
<dbReference type="InterPro" id="IPR005119">
    <property type="entry name" value="LysR_subst-bd"/>
</dbReference>
<gene>
    <name evidence="6" type="ORF">GCM10007852_28750</name>
</gene>
<protein>
    <submittedName>
        <fullName evidence="6">LysR family transcriptional regulator</fullName>
    </submittedName>
</protein>
<dbReference type="FunFam" id="1.10.10.10:FF:000001">
    <property type="entry name" value="LysR family transcriptional regulator"/>
    <property type="match status" value="1"/>
</dbReference>
<reference evidence="6" key="1">
    <citation type="journal article" date="2014" name="Int. J. Syst. Evol. Microbiol.">
        <title>Complete genome sequence of Corynebacterium casei LMG S-19264T (=DSM 44701T), isolated from a smear-ripened cheese.</title>
        <authorList>
            <consortium name="US DOE Joint Genome Institute (JGI-PGF)"/>
            <person name="Walter F."/>
            <person name="Albersmeier A."/>
            <person name="Kalinowski J."/>
            <person name="Ruckert C."/>
        </authorList>
    </citation>
    <scope>NUCLEOTIDE SEQUENCE</scope>
    <source>
        <strain evidence="6">NBRC 110023</strain>
    </source>
</reference>
<dbReference type="RefSeq" id="WP_284218301.1">
    <property type="nucleotide sequence ID" value="NZ_BSOT01000006.1"/>
</dbReference>
<reference evidence="6" key="2">
    <citation type="submission" date="2023-01" db="EMBL/GenBank/DDBJ databases">
        <title>Draft genome sequence of Agaribacter marinus strain NBRC 110023.</title>
        <authorList>
            <person name="Sun Q."/>
            <person name="Mori K."/>
        </authorList>
    </citation>
    <scope>NUCLEOTIDE SEQUENCE</scope>
    <source>
        <strain evidence="6">NBRC 110023</strain>
    </source>
</reference>
<dbReference type="GO" id="GO:0003700">
    <property type="term" value="F:DNA-binding transcription factor activity"/>
    <property type="evidence" value="ECO:0007669"/>
    <property type="project" value="InterPro"/>
</dbReference>
<dbReference type="Pfam" id="PF00126">
    <property type="entry name" value="HTH_1"/>
    <property type="match status" value="1"/>
</dbReference>
<dbReference type="PANTHER" id="PTHR30537:SF5">
    <property type="entry name" value="HTH-TYPE TRANSCRIPTIONAL ACTIVATOR TTDR-RELATED"/>
    <property type="match status" value="1"/>
</dbReference>
<evidence type="ECO:0000256" key="3">
    <source>
        <dbReference type="ARBA" id="ARBA00023125"/>
    </source>
</evidence>
<keyword evidence="3" id="KW-0238">DNA-binding</keyword>
<dbReference type="SUPFAM" id="SSF53850">
    <property type="entry name" value="Periplasmic binding protein-like II"/>
    <property type="match status" value="1"/>
</dbReference>
<evidence type="ECO:0000313" key="6">
    <source>
        <dbReference type="EMBL" id="GLR71967.1"/>
    </source>
</evidence>
<evidence type="ECO:0000256" key="2">
    <source>
        <dbReference type="ARBA" id="ARBA00023015"/>
    </source>
</evidence>
<dbReference type="PANTHER" id="PTHR30537">
    <property type="entry name" value="HTH-TYPE TRANSCRIPTIONAL REGULATOR"/>
    <property type="match status" value="1"/>
</dbReference>
<dbReference type="CDD" id="cd08422">
    <property type="entry name" value="PBP2_CrgA_like"/>
    <property type="match status" value="1"/>
</dbReference>
<dbReference type="Pfam" id="PF03466">
    <property type="entry name" value="LysR_substrate"/>
    <property type="match status" value="1"/>
</dbReference>